<dbReference type="PANTHER" id="PTHR35087">
    <property type="entry name" value="SIMILAR TO HYPOTHETICAL PROTEIN FLJ40298"/>
    <property type="match status" value="1"/>
</dbReference>
<keyword evidence="3" id="KW-1185">Reference proteome</keyword>
<name>A0A151MGT2_ALLMI</name>
<protein>
    <submittedName>
        <fullName evidence="2">Uncharacterized protein</fullName>
    </submittedName>
</protein>
<dbReference type="Pfam" id="PF15667">
    <property type="entry name" value="CMIP6"/>
    <property type="match status" value="1"/>
</dbReference>
<reference evidence="2 3" key="1">
    <citation type="journal article" date="2012" name="Genome Biol.">
        <title>Sequencing three crocodilian genomes to illuminate the evolution of archosaurs and amniotes.</title>
        <authorList>
            <person name="St John J.A."/>
            <person name="Braun E.L."/>
            <person name="Isberg S.R."/>
            <person name="Miles L.G."/>
            <person name="Chong A.Y."/>
            <person name="Gongora J."/>
            <person name="Dalzell P."/>
            <person name="Moran C."/>
            <person name="Bed'hom B."/>
            <person name="Abzhanov A."/>
            <person name="Burgess S.C."/>
            <person name="Cooksey A.M."/>
            <person name="Castoe T.A."/>
            <person name="Crawford N.G."/>
            <person name="Densmore L.D."/>
            <person name="Drew J.C."/>
            <person name="Edwards S.V."/>
            <person name="Faircloth B.C."/>
            <person name="Fujita M.K."/>
            <person name="Greenwold M.J."/>
            <person name="Hoffmann F.G."/>
            <person name="Howard J.M."/>
            <person name="Iguchi T."/>
            <person name="Janes D.E."/>
            <person name="Khan S.Y."/>
            <person name="Kohno S."/>
            <person name="de Koning A.J."/>
            <person name="Lance S.L."/>
            <person name="McCarthy F.M."/>
            <person name="McCormack J.E."/>
            <person name="Merchant M.E."/>
            <person name="Peterson D.G."/>
            <person name="Pollock D.D."/>
            <person name="Pourmand N."/>
            <person name="Raney B.J."/>
            <person name="Roessler K.A."/>
            <person name="Sanford J.R."/>
            <person name="Sawyer R.H."/>
            <person name="Schmidt C.J."/>
            <person name="Triplett E.W."/>
            <person name="Tuberville T.D."/>
            <person name="Venegas-Anaya M."/>
            <person name="Howard J.T."/>
            <person name="Jarvis E.D."/>
            <person name="Guillette L.J.Jr."/>
            <person name="Glenn T.C."/>
            <person name="Green R.E."/>
            <person name="Ray D.A."/>
        </authorList>
    </citation>
    <scope>NUCLEOTIDE SEQUENCE [LARGE SCALE GENOMIC DNA]</scope>
    <source>
        <strain evidence="2">KSC_2009_1</strain>
    </source>
</reference>
<dbReference type="OrthoDB" id="9971371at2759"/>
<evidence type="ECO:0000313" key="2">
    <source>
        <dbReference type="EMBL" id="KYO23590.1"/>
    </source>
</evidence>
<gene>
    <name evidence="2" type="ORF">Y1Q_0002236</name>
</gene>
<proteinExistence type="predicted"/>
<organism evidence="2 3">
    <name type="scientific">Alligator mississippiensis</name>
    <name type="common">American alligator</name>
    <dbReference type="NCBI Taxonomy" id="8496"/>
    <lineage>
        <taxon>Eukaryota</taxon>
        <taxon>Metazoa</taxon>
        <taxon>Chordata</taxon>
        <taxon>Craniata</taxon>
        <taxon>Vertebrata</taxon>
        <taxon>Euteleostomi</taxon>
        <taxon>Archelosauria</taxon>
        <taxon>Archosauria</taxon>
        <taxon>Crocodylia</taxon>
        <taxon>Alligatoridae</taxon>
        <taxon>Alligatorinae</taxon>
        <taxon>Alligator</taxon>
    </lineage>
</organism>
<comment type="caution">
    <text evidence="2">The sequence shown here is derived from an EMBL/GenBank/DDBJ whole genome shotgun (WGS) entry which is preliminary data.</text>
</comment>
<feature type="region of interest" description="Disordered" evidence="1">
    <location>
        <begin position="1"/>
        <end position="61"/>
    </location>
</feature>
<dbReference type="eggNOG" id="ENOG502S2FJ">
    <property type="taxonomic scope" value="Eukaryota"/>
</dbReference>
<sequence>MSHWQPPVIPAIRKKRGPLRPPDTSRVFYRDMPEPVKRLEKLNRENKPREPPCSPEQRNHPYPRYAKVIDCDVRFLNEPIVYMETKPTMKKEDHWWPTGKSHIQHYNPSYDRQTTQRTDFQNPACKLTCPPKYICKIPPSCGIVPLANPKPPERLPKILQEQISFNHQYNSRVTPNEPIQGKRHGAFVWTEIKPESGPIVPKGTEVFQSARGSRLLGQPKTEKGNSVESRMTSPSYCLQNSQGPLGSETCLSKPDVRAAAKACPSIPARGRRSSSISQTTEVNVIHPAREEPLCPILKSPINKSLHKLPTANKTTQSLLLPPATELRRA</sequence>
<dbReference type="Proteomes" id="UP000050525">
    <property type="component" value="Unassembled WGS sequence"/>
</dbReference>
<dbReference type="PANTHER" id="PTHR35087:SF1">
    <property type="entry name" value="RIKEN CDNA 4930505A04 GENE"/>
    <property type="match status" value="1"/>
</dbReference>
<dbReference type="InterPro" id="IPR031365">
    <property type="entry name" value="CMIP6"/>
</dbReference>
<dbReference type="AlphaFoldDB" id="A0A151MGT2"/>
<evidence type="ECO:0000313" key="3">
    <source>
        <dbReference type="Proteomes" id="UP000050525"/>
    </source>
</evidence>
<feature type="compositionally biased region" description="Basic and acidic residues" evidence="1">
    <location>
        <begin position="28"/>
        <end position="50"/>
    </location>
</feature>
<evidence type="ECO:0000256" key="1">
    <source>
        <dbReference type="SAM" id="MobiDB-lite"/>
    </source>
</evidence>
<dbReference type="EMBL" id="AKHW03006178">
    <property type="protein sequence ID" value="KYO23590.1"/>
    <property type="molecule type" value="Genomic_DNA"/>
</dbReference>
<accession>A0A151MGT2</accession>
<dbReference type="KEGG" id="amj:102570745"/>